<feature type="compositionally biased region" description="Basic and acidic residues" evidence="1">
    <location>
        <begin position="84"/>
        <end position="94"/>
    </location>
</feature>
<feature type="compositionally biased region" description="Polar residues" evidence="1">
    <location>
        <begin position="141"/>
        <end position="160"/>
    </location>
</feature>
<dbReference type="EMBL" id="MU853402">
    <property type="protein sequence ID" value="KAK4137187.1"/>
    <property type="molecule type" value="Genomic_DNA"/>
</dbReference>
<feature type="region of interest" description="Disordered" evidence="1">
    <location>
        <begin position="1"/>
        <end position="30"/>
    </location>
</feature>
<comment type="caution">
    <text evidence="2">The sequence shown here is derived from an EMBL/GenBank/DDBJ whole genome shotgun (WGS) entry which is preliminary data.</text>
</comment>
<sequence>MRLQTNDTPSTELLARSVPSDDAPLPPLDHQLSASLPILRFPKPQGSQLLANWVSSSAPHLLQPSTMSDAGSLTDSAYEMIHGTDTESQDDRLTESTGSLSVSRPEDVHSLDGSENHYESGSDKESDDASRASSIRYADQALQNPSTQPPAGSLQYGSTTEGSGVVVPSIEFQEGDGDGSGLVPAGKISVKHAIREFNEAESSVLAEDLGLSNAPKRVVATVRQTMSQTYLSTEEPLRILYVGRADAQRGIVLKICSAIWVSPKDGIRDQDYFNRHREGVYNIVPISSFGPAPELDLMEASHYQIKVEHCISADNYVDEVTGDSAYCVTVDQGETYMSTYSEDGPTIQPKWHLPHIAVFYCAEQYDADAERTRYCAWSFMKEHGVPSIFINENQRFARVRGENPVLSQEYIDEHSVHLCLESRDPERPMTPQRFPIDYASFADIDARQMNRHLAYLTGLSGSEKTLIDLDPASPRASSEPEMEVLDTFSSTKLTLAKFVERLDWVWWIVALVAPILMSLILPFALDLFAGSTLPGDHPQPQPLHPMGVCVPLQGHHGGLATSKSSSVATSTTTVVISVTSTKTVQVSQAKPSTSTLASVLSFAGFLSDKPSAVPAEPEVKKPITSSKMTVCSVCVYSPTEFLVAIPSRNKAVWLAQGAIDIDVYRGEDPLKTKISSVDEGVLVELGSKDAYGVLNVSVVTTRKPKINETFQIDFGKTAVTKVLEAGLHLLQGGIKKVSSGASGASHLVDDMLTKSHEAASFLGNSSETVRNQTAATVNRVMNSAREHIARQAETAETLFKGADLPILQAQVASRLWWLRMQGRMKEYAEYERKASRLLKMKHGELLRAKGAREKGSSGDACTLFGMRPGSLWSGKGGCTKGARGAKDGNPRGGGWDNRWKKIVMGGE</sequence>
<evidence type="ECO:0000256" key="1">
    <source>
        <dbReference type="SAM" id="MobiDB-lite"/>
    </source>
</evidence>
<evidence type="ECO:0000313" key="2">
    <source>
        <dbReference type="EMBL" id="KAK4137187.1"/>
    </source>
</evidence>
<dbReference type="AlphaFoldDB" id="A0AAN6UQ73"/>
<feature type="region of interest" description="Disordered" evidence="1">
    <location>
        <begin position="84"/>
        <end position="160"/>
    </location>
</feature>
<name>A0AAN6UQ73_9PEZI</name>
<feature type="compositionally biased region" description="Basic and acidic residues" evidence="1">
    <location>
        <begin position="104"/>
        <end position="130"/>
    </location>
</feature>
<gene>
    <name evidence="2" type="ORF">BT67DRAFT_372214</name>
</gene>
<proteinExistence type="predicted"/>
<protein>
    <submittedName>
        <fullName evidence="2">Uncharacterized protein</fullName>
    </submittedName>
</protein>
<evidence type="ECO:0000313" key="3">
    <source>
        <dbReference type="Proteomes" id="UP001304895"/>
    </source>
</evidence>
<feature type="region of interest" description="Disordered" evidence="1">
    <location>
        <begin position="875"/>
        <end position="897"/>
    </location>
</feature>
<reference evidence="2" key="2">
    <citation type="submission" date="2023-05" db="EMBL/GenBank/DDBJ databases">
        <authorList>
            <consortium name="Lawrence Berkeley National Laboratory"/>
            <person name="Steindorff A."/>
            <person name="Hensen N."/>
            <person name="Bonometti L."/>
            <person name="Westerberg I."/>
            <person name="Brannstrom I.O."/>
            <person name="Guillou S."/>
            <person name="Cros-Aarteil S."/>
            <person name="Calhoun S."/>
            <person name="Haridas S."/>
            <person name="Kuo A."/>
            <person name="Mondo S."/>
            <person name="Pangilinan J."/>
            <person name="Riley R."/>
            <person name="Labutti K."/>
            <person name="Andreopoulos B."/>
            <person name="Lipzen A."/>
            <person name="Chen C."/>
            <person name="Yanf M."/>
            <person name="Daum C."/>
            <person name="Ng V."/>
            <person name="Clum A."/>
            <person name="Ohm R."/>
            <person name="Martin F."/>
            <person name="Silar P."/>
            <person name="Natvig D."/>
            <person name="Lalanne C."/>
            <person name="Gautier V."/>
            <person name="Ament-Velasquez S.L."/>
            <person name="Kruys A."/>
            <person name="Hutchinson M.I."/>
            <person name="Powell A.J."/>
            <person name="Barry K."/>
            <person name="Miller A.N."/>
            <person name="Grigoriev I.V."/>
            <person name="Debuchy R."/>
            <person name="Gladieux P."/>
            <person name="Thoren M.H."/>
            <person name="Johannesson H."/>
        </authorList>
    </citation>
    <scope>NUCLEOTIDE SEQUENCE</scope>
    <source>
        <strain evidence="2">CBS 123565</strain>
    </source>
</reference>
<reference evidence="2" key="1">
    <citation type="journal article" date="2023" name="Mol. Phylogenet. Evol.">
        <title>Genome-scale phylogeny and comparative genomics of the fungal order Sordariales.</title>
        <authorList>
            <person name="Hensen N."/>
            <person name="Bonometti L."/>
            <person name="Westerberg I."/>
            <person name="Brannstrom I.O."/>
            <person name="Guillou S."/>
            <person name="Cros-Aarteil S."/>
            <person name="Calhoun S."/>
            <person name="Haridas S."/>
            <person name="Kuo A."/>
            <person name="Mondo S."/>
            <person name="Pangilinan J."/>
            <person name="Riley R."/>
            <person name="LaButti K."/>
            <person name="Andreopoulos B."/>
            <person name="Lipzen A."/>
            <person name="Chen C."/>
            <person name="Yan M."/>
            <person name="Daum C."/>
            <person name="Ng V."/>
            <person name="Clum A."/>
            <person name="Steindorff A."/>
            <person name="Ohm R.A."/>
            <person name="Martin F."/>
            <person name="Silar P."/>
            <person name="Natvig D.O."/>
            <person name="Lalanne C."/>
            <person name="Gautier V."/>
            <person name="Ament-Velasquez S.L."/>
            <person name="Kruys A."/>
            <person name="Hutchinson M.I."/>
            <person name="Powell A.J."/>
            <person name="Barry K."/>
            <person name="Miller A.N."/>
            <person name="Grigoriev I.V."/>
            <person name="Debuchy R."/>
            <person name="Gladieux P."/>
            <person name="Hiltunen Thoren M."/>
            <person name="Johannesson H."/>
        </authorList>
    </citation>
    <scope>NUCLEOTIDE SEQUENCE</scope>
    <source>
        <strain evidence="2">CBS 123565</strain>
    </source>
</reference>
<organism evidence="2 3">
    <name type="scientific">Trichocladium antarcticum</name>
    <dbReference type="NCBI Taxonomy" id="1450529"/>
    <lineage>
        <taxon>Eukaryota</taxon>
        <taxon>Fungi</taxon>
        <taxon>Dikarya</taxon>
        <taxon>Ascomycota</taxon>
        <taxon>Pezizomycotina</taxon>
        <taxon>Sordariomycetes</taxon>
        <taxon>Sordariomycetidae</taxon>
        <taxon>Sordariales</taxon>
        <taxon>Chaetomiaceae</taxon>
        <taxon>Trichocladium</taxon>
    </lineage>
</organism>
<dbReference type="Proteomes" id="UP001304895">
    <property type="component" value="Unassembled WGS sequence"/>
</dbReference>
<keyword evidence="3" id="KW-1185">Reference proteome</keyword>
<feature type="compositionally biased region" description="Polar residues" evidence="1">
    <location>
        <begin position="1"/>
        <end position="11"/>
    </location>
</feature>
<accession>A0AAN6UQ73</accession>